<evidence type="ECO:0000313" key="2">
    <source>
        <dbReference type="EMBL" id="AWR21604.1"/>
    </source>
</evidence>
<feature type="compositionally biased region" description="Basic and acidic residues" evidence="1">
    <location>
        <begin position="51"/>
        <end position="119"/>
    </location>
</feature>
<organism evidence="2 3">
    <name type="scientific">Aurantimicrobium photophilum</name>
    <dbReference type="NCBI Taxonomy" id="1987356"/>
    <lineage>
        <taxon>Bacteria</taxon>
        <taxon>Bacillati</taxon>
        <taxon>Actinomycetota</taxon>
        <taxon>Actinomycetes</taxon>
        <taxon>Micrococcales</taxon>
        <taxon>Microbacteriaceae</taxon>
        <taxon>Aurantimicrobium</taxon>
    </lineage>
</organism>
<feature type="compositionally biased region" description="Basic and acidic residues" evidence="1">
    <location>
        <begin position="10"/>
        <end position="38"/>
    </location>
</feature>
<protein>
    <recommendedName>
        <fullName evidence="4">Primosomal protein</fullName>
    </recommendedName>
</protein>
<sequence>MSDNNEDFGTPDRADRARRDGQGPRYNRSEGSREERPNRYGVPRDGQSRPQRGDRPTYGDRPQRGERPSYGDRPQRGERPSNGARPDRGERPRYGDRDGAPRGDRPRYGDRDGAPRGERSTYGSRDGAPRGDRPYRPAGDRPAYGDRGDRNARPERGGFGRGGSNGAPRGERPGGDRGGKPSFGDRNGRPERSERPSYGDRPQRGERPSYGDRGPRPDRGGDRPSYGDRGPRPERSDRPSYGDRPQRGDRPSYGDRGPRPDRGGDRPSYGDRSERPRFGDRGGRPDRAGAPRGRDDRSSRWEEPELTEEQRMARELRMVRPHHDDPWIDDDVTGDELDKVARNELKTLTKENAERVAKHLVMAVRLMDENPELAHQHVLSAARRAGRIAIVRETLGITAYAIGDFALALRELRTYRRISGSNEQIALMVDAERGVGRPDKALELGRSVERSTLSEATQVALSIAMSGARLDLDQVDLALAELEIPQLDPTKAFTYSPALFSAYAEVLEELGRHQEAAEWTTCAEIAEKALVAADLMESSDEDEQDIVVFEEELEEDELELVSEGLVDNEGLALADVISSGAFEESDSAEVELSSEEKDALIAEGISPDDLLEDDVRQILIETAHLDAEGDKA</sequence>
<evidence type="ECO:0008006" key="4">
    <source>
        <dbReference type="Google" id="ProtNLM"/>
    </source>
</evidence>
<name>A0A2Z3RZV3_9MICO</name>
<dbReference type="KEGG" id="aum:AURMO_01003"/>
<dbReference type="Proteomes" id="UP000246894">
    <property type="component" value="Chromosome"/>
</dbReference>
<feature type="compositionally biased region" description="Basic and acidic residues" evidence="1">
    <location>
        <begin position="127"/>
        <end position="158"/>
    </location>
</feature>
<accession>A0A2Z3RZV3</accession>
<keyword evidence="3" id="KW-1185">Reference proteome</keyword>
<dbReference type="EMBL" id="CP023994">
    <property type="protein sequence ID" value="AWR21604.1"/>
    <property type="molecule type" value="Genomic_DNA"/>
</dbReference>
<proteinExistence type="predicted"/>
<reference evidence="2 3" key="1">
    <citation type="submission" date="2017-10" db="EMBL/GenBank/DDBJ databases">
        <title>Genome of an Actinobacterium that displays light-enhanced growth.</title>
        <authorList>
            <person name="Maresca J.A."/>
            <person name="Hempel P."/>
            <person name="Shevchenko O."/>
            <person name="Miller K.J."/>
            <person name="Hahn M.W."/>
        </authorList>
    </citation>
    <scope>NUCLEOTIDE SEQUENCE [LARGE SCALE GENOMIC DNA]</scope>
    <source>
        <strain evidence="2 3">MWH-Mo1</strain>
    </source>
</reference>
<dbReference type="AlphaFoldDB" id="A0A2Z3RZV3"/>
<dbReference type="RefSeq" id="WP_204163591.1">
    <property type="nucleotide sequence ID" value="NZ_CP023994.1"/>
</dbReference>
<feature type="region of interest" description="Disordered" evidence="1">
    <location>
        <begin position="1"/>
        <end position="309"/>
    </location>
</feature>
<evidence type="ECO:0000256" key="1">
    <source>
        <dbReference type="SAM" id="MobiDB-lite"/>
    </source>
</evidence>
<evidence type="ECO:0000313" key="3">
    <source>
        <dbReference type="Proteomes" id="UP000246894"/>
    </source>
</evidence>
<feature type="compositionally biased region" description="Basic and acidic residues" evidence="1">
    <location>
        <begin position="169"/>
        <end position="179"/>
    </location>
</feature>
<gene>
    <name evidence="2" type="ORF">AURMO_01003</name>
</gene>
<feature type="compositionally biased region" description="Basic and acidic residues" evidence="1">
    <location>
        <begin position="186"/>
        <end position="309"/>
    </location>
</feature>